<dbReference type="EnsemblMetazoa" id="AFAF001162-RA">
    <property type="protein sequence ID" value="AFAF001162-PA"/>
    <property type="gene ID" value="AFAF001162"/>
</dbReference>
<sequence length="257" mass="29406">MVVAVAGTTAGAVALGVFLLLRSIIPSVTFRWERPLQYRKRVRGTLPEDFEDYSGWRTRHLQLSKYLYRSKTVSNLRTKKMNGAVQCSWHSHSALTAVRLEGPKFEAEKEKSSKSKVEKQRIMSKLLSSVKQKKGKLSRARTLTSVEKTGRYEGWRVDQIRSRRQLAKINCQWPRWQGGREREKIIRISLAVGSSGVPNDRTPMEIRSCRGCDVGFLWKSLKPPPAPGNGVIVFTPNTDRISRLVEWKPLENPLERF</sequence>
<dbReference type="AlphaFoldDB" id="A0A182Q1E0"/>
<organism evidence="1 2">
    <name type="scientific">Anopheles farauti</name>
    <dbReference type="NCBI Taxonomy" id="69004"/>
    <lineage>
        <taxon>Eukaryota</taxon>
        <taxon>Metazoa</taxon>
        <taxon>Ecdysozoa</taxon>
        <taxon>Arthropoda</taxon>
        <taxon>Hexapoda</taxon>
        <taxon>Insecta</taxon>
        <taxon>Pterygota</taxon>
        <taxon>Neoptera</taxon>
        <taxon>Endopterygota</taxon>
        <taxon>Diptera</taxon>
        <taxon>Nematocera</taxon>
        <taxon>Culicoidea</taxon>
        <taxon>Culicidae</taxon>
        <taxon>Anophelinae</taxon>
        <taxon>Anopheles</taxon>
    </lineage>
</organism>
<proteinExistence type="predicted"/>
<dbReference type="Proteomes" id="UP000075886">
    <property type="component" value="Unassembled WGS sequence"/>
</dbReference>
<reference evidence="1" key="2">
    <citation type="submission" date="2020-05" db="UniProtKB">
        <authorList>
            <consortium name="EnsemblMetazoa"/>
        </authorList>
    </citation>
    <scope>IDENTIFICATION</scope>
    <source>
        <strain evidence="1">FAR1</strain>
    </source>
</reference>
<protein>
    <submittedName>
        <fullName evidence="1">Uncharacterized protein</fullName>
    </submittedName>
</protein>
<evidence type="ECO:0000313" key="1">
    <source>
        <dbReference type="EnsemblMetazoa" id="AFAF001162-PA"/>
    </source>
</evidence>
<dbReference type="VEuPathDB" id="VectorBase:AFAF001162"/>
<dbReference type="EMBL" id="AXCN02000377">
    <property type="status" value="NOT_ANNOTATED_CDS"/>
    <property type="molecule type" value="Genomic_DNA"/>
</dbReference>
<reference evidence="2" key="1">
    <citation type="submission" date="2014-01" db="EMBL/GenBank/DDBJ databases">
        <title>The Genome Sequence of Anopheles farauti FAR1 (V2).</title>
        <authorList>
            <consortium name="The Broad Institute Genomics Platform"/>
            <person name="Neafsey D.E."/>
            <person name="Besansky N."/>
            <person name="Howell P."/>
            <person name="Walton C."/>
            <person name="Young S.K."/>
            <person name="Zeng Q."/>
            <person name="Gargeya S."/>
            <person name="Fitzgerald M."/>
            <person name="Haas B."/>
            <person name="Abouelleil A."/>
            <person name="Allen A.W."/>
            <person name="Alvarado L."/>
            <person name="Arachchi H.M."/>
            <person name="Berlin A.M."/>
            <person name="Chapman S.B."/>
            <person name="Gainer-Dewar J."/>
            <person name="Goldberg J."/>
            <person name="Griggs A."/>
            <person name="Gujja S."/>
            <person name="Hansen M."/>
            <person name="Howarth C."/>
            <person name="Imamovic A."/>
            <person name="Ireland A."/>
            <person name="Larimer J."/>
            <person name="McCowan C."/>
            <person name="Murphy C."/>
            <person name="Pearson M."/>
            <person name="Poon T.W."/>
            <person name="Priest M."/>
            <person name="Roberts A."/>
            <person name="Saif S."/>
            <person name="Shea T."/>
            <person name="Sisk P."/>
            <person name="Sykes S."/>
            <person name="Wortman J."/>
            <person name="Nusbaum C."/>
            <person name="Birren B."/>
        </authorList>
    </citation>
    <scope>NUCLEOTIDE SEQUENCE [LARGE SCALE GENOMIC DNA]</scope>
    <source>
        <strain evidence="2">FAR1</strain>
    </source>
</reference>
<evidence type="ECO:0000313" key="2">
    <source>
        <dbReference type="Proteomes" id="UP000075886"/>
    </source>
</evidence>
<name>A0A182Q1E0_9DIPT</name>
<accession>A0A182Q1E0</accession>
<keyword evidence="2" id="KW-1185">Reference proteome</keyword>